<feature type="zinc finger region" description="UBR-type" evidence="5">
    <location>
        <begin position="185"/>
        <end position="252"/>
    </location>
</feature>
<dbReference type="Pfam" id="PF02207">
    <property type="entry name" value="zf-UBR"/>
    <property type="match status" value="1"/>
</dbReference>
<dbReference type="InterPro" id="IPR013083">
    <property type="entry name" value="Znf_RING/FYVE/PHD"/>
</dbReference>
<keyword evidence="1" id="KW-0479">Metal-binding</keyword>
<keyword evidence="3" id="KW-0862">Zinc</keyword>
<proteinExistence type="predicted"/>
<sequence length="252" mass="28145">MSNNKDPTLLDLVLCPLCHFLMSSPSRNPMILIKCGHTVCSSCLSKIYCCPICYNKSIDAQKNISVSNLLEFAYKSITIPPKLNPLDISALSNENSDSFEGQPSENGPICTYSKYPNTYLIQNFYHCKECKLVGDLGCCEACAKRCHPGHHVYPDPNNYRISTICNCGAHTLESVKCHSCYHKHEVCTHVKNGDAFIQQDFYACLTCRIADDYGICGPCARNCHYGHDLIYKGKVQAFCDCQILSHNCICQT</sequence>
<protein>
    <submittedName>
        <fullName evidence="8">Uncharacterized protein</fullName>
    </submittedName>
</protein>
<dbReference type="SUPFAM" id="SSF57850">
    <property type="entry name" value="RING/U-box"/>
    <property type="match status" value="1"/>
</dbReference>
<organism evidence="8 9">
    <name type="scientific">Tritrichomonas musculus</name>
    <dbReference type="NCBI Taxonomy" id="1915356"/>
    <lineage>
        <taxon>Eukaryota</taxon>
        <taxon>Metamonada</taxon>
        <taxon>Parabasalia</taxon>
        <taxon>Tritrichomonadida</taxon>
        <taxon>Tritrichomonadidae</taxon>
        <taxon>Tritrichomonas</taxon>
    </lineage>
</organism>
<gene>
    <name evidence="8" type="ORF">M9Y10_021634</name>
</gene>
<evidence type="ECO:0000256" key="4">
    <source>
        <dbReference type="PROSITE-ProRule" id="PRU00175"/>
    </source>
</evidence>
<dbReference type="PROSITE" id="PS51157">
    <property type="entry name" value="ZF_UBR"/>
    <property type="match status" value="1"/>
</dbReference>
<keyword evidence="9" id="KW-1185">Reference proteome</keyword>
<dbReference type="PROSITE" id="PS00518">
    <property type="entry name" value="ZF_RING_1"/>
    <property type="match status" value="1"/>
</dbReference>
<evidence type="ECO:0000259" key="7">
    <source>
        <dbReference type="PROSITE" id="PS51157"/>
    </source>
</evidence>
<name>A0ABR2KQD1_9EUKA</name>
<evidence type="ECO:0000256" key="3">
    <source>
        <dbReference type="ARBA" id="ARBA00022833"/>
    </source>
</evidence>
<evidence type="ECO:0000256" key="5">
    <source>
        <dbReference type="PROSITE-ProRule" id="PRU00508"/>
    </source>
</evidence>
<dbReference type="CDD" id="cd19671">
    <property type="entry name" value="UBR-box_UBR4_5_6_7"/>
    <property type="match status" value="1"/>
</dbReference>
<dbReference type="SMART" id="SM00396">
    <property type="entry name" value="ZnF_UBR1"/>
    <property type="match status" value="2"/>
</dbReference>
<dbReference type="PANTHER" id="PTHR21725:SF1">
    <property type="entry name" value="E3 UBIQUITIN-PROTEIN LIGASE UBR4"/>
    <property type="match status" value="1"/>
</dbReference>
<dbReference type="Gene3D" id="3.30.40.10">
    <property type="entry name" value="Zinc/RING finger domain, C3HC4 (zinc finger)"/>
    <property type="match status" value="1"/>
</dbReference>
<evidence type="ECO:0000256" key="1">
    <source>
        <dbReference type="ARBA" id="ARBA00022723"/>
    </source>
</evidence>
<evidence type="ECO:0000259" key="6">
    <source>
        <dbReference type="PROSITE" id="PS50089"/>
    </source>
</evidence>
<keyword evidence="2 4" id="KW-0863">Zinc-finger</keyword>
<feature type="domain" description="UBR-type" evidence="7">
    <location>
        <begin position="185"/>
        <end position="252"/>
    </location>
</feature>
<comment type="caution">
    <text evidence="8">The sequence shown here is derived from an EMBL/GenBank/DDBJ whole genome shotgun (WGS) entry which is preliminary data.</text>
</comment>
<reference evidence="8 9" key="1">
    <citation type="submission" date="2024-04" db="EMBL/GenBank/DDBJ databases">
        <title>Tritrichomonas musculus Genome.</title>
        <authorList>
            <person name="Alves-Ferreira E."/>
            <person name="Grigg M."/>
            <person name="Lorenzi H."/>
            <person name="Galac M."/>
        </authorList>
    </citation>
    <scope>NUCLEOTIDE SEQUENCE [LARGE SCALE GENOMIC DNA]</scope>
    <source>
        <strain evidence="8 9">EAF2021</strain>
    </source>
</reference>
<dbReference type="SMART" id="SM00184">
    <property type="entry name" value="RING"/>
    <property type="match status" value="1"/>
</dbReference>
<accession>A0ABR2KQD1</accession>
<dbReference type="PANTHER" id="PTHR21725">
    <property type="entry name" value="E3 UBIQUITIN-PROTEIN LIGASE UBR4"/>
    <property type="match status" value="1"/>
</dbReference>
<evidence type="ECO:0000313" key="8">
    <source>
        <dbReference type="EMBL" id="KAK8893218.1"/>
    </source>
</evidence>
<feature type="domain" description="RING-type" evidence="6">
    <location>
        <begin position="15"/>
        <end position="53"/>
    </location>
</feature>
<dbReference type="InterPro" id="IPR045189">
    <property type="entry name" value="UBR4-like"/>
</dbReference>
<dbReference type="EMBL" id="JAPFFF010000003">
    <property type="protein sequence ID" value="KAK8893218.1"/>
    <property type="molecule type" value="Genomic_DNA"/>
</dbReference>
<dbReference type="InterPro" id="IPR001841">
    <property type="entry name" value="Znf_RING"/>
</dbReference>
<dbReference type="Proteomes" id="UP001470230">
    <property type="component" value="Unassembled WGS sequence"/>
</dbReference>
<evidence type="ECO:0000256" key="2">
    <source>
        <dbReference type="ARBA" id="ARBA00022771"/>
    </source>
</evidence>
<dbReference type="InterPro" id="IPR003126">
    <property type="entry name" value="Znf_UBR"/>
</dbReference>
<dbReference type="InterPro" id="IPR017907">
    <property type="entry name" value="Znf_RING_CS"/>
</dbReference>
<dbReference type="PROSITE" id="PS50089">
    <property type="entry name" value="ZF_RING_2"/>
    <property type="match status" value="1"/>
</dbReference>
<evidence type="ECO:0000313" key="9">
    <source>
        <dbReference type="Proteomes" id="UP001470230"/>
    </source>
</evidence>